<name>A0A965ZHH9_9SPHI</name>
<organism evidence="1 2">
    <name type="scientific">Mucilaginibacter agri</name>
    <dbReference type="NCBI Taxonomy" id="2695265"/>
    <lineage>
        <taxon>Bacteria</taxon>
        <taxon>Pseudomonadati</taxon>
        <taxon>Bacteroidota</taxon>
        <taxon>Sphingobacteriia</taxon>
        <taxon>Sphingobacteriales</taxon>
        <taxon>Sphingobacteriaceae</taxon>
        <taxon>Mucilaginibacter</taxon>
    </lineage>
</organism>
<dbReference type="Proteomes" id="UP000638732">
    <property type="component" value="Unassembled WGS sequence"/>
</dbReference>
<evidence type="ECO:0000313" key="1">
    <source>
        <dbReference type="EMBL" id="NCD69756.1"/>
    </source>
</evidence>
<reference evidence="1" key="1">
    <citation type="submission" date="2020-01" db="EMBL/GenBank/DDBJ databases">
        <authorList>
            <person name="Seo Y.L."/>
        </authorList>
    </citation>
    <scope>NUCLEOTIDE SEQUENCE</scope>
    <source>
        <strain evidence="1">R11</strain>
    </source>
</reference>
<sequence>MREKIFWITSSQRCPDGDIIYAQGSGLRIRVCRLNGYSWIPTPREVQLYCLIGDEMLAFETIAIKPDDARDMAGAVRWYATYHGSDETLIYTQQPQLAHNYLQDRSHIL</sequence>
<reference evidence="1" key="2">
    <citation type="submission" date="2020-10" db="EMBL/GenBank/DDBJ databases">
        <title>Mucilaginibacter sp. nov., isolated from soil.</title>
        <authorList>
            <person name="Jeon C.O."/>
        </authorList>
    </citation>
    <scope>NUCLEOTIDE SEQUENCE</scope>
    <source>
        <strain evidence="1">R11</strain>
    </source>
</reference>
<dbReference type="EMBL" id="WWEO01000042">
    <property type="protein sequence ID" value="NCD69756.1"/>
    <property type="molecule type" value="Genomic_DNA"/>
</dbReference>
<dbReference type="RefSeq" id="WP_166585742.1">
    <property type="nucleotide sequence ID" value="NZ_WWEO01000042.1"/>
</dbReference>
<evidence type="ECO:0000313" key="2">
    <source>
        <dbReference type="Proteomes" id="UP000638732"/>
    </source>
</evidence>
<accession>A0A965ZHH9</accession>
<keyword evidence="2" id="KW-1185">Reference proteome</keyword>
<dbReference type="AlphaFoldDB" id="A0A965ZHH9"/>
<protein>
    <submittedName>
        <fullName evidence="1">Uncharacterized protein</fullName>
    </submittedName>
</protein>
<proteinExistence type="predicted"/>
<comment type="caution">
    <text evidence="1">The sequence shown here is derived from an EMBL/GenBank/DDBJ whole genome shotgun (WGS) entry which is preliminary data.</text>
</comment>
<gene>
    <name evidence="1" type="ORF">GSY63_10355</name>
</gene>